<dbReference type="Proteomes" id="UP000289738">
    <property type="component" value="Chromosome B06"/>
</dbReference>
<comment type="caution">
    <text evidence="12">The sequence shown here is derived from an EMBL/GenBank/DDBJ whole genome shotgun (WGS) entry which is preliminary data.</text>
</comment>
<evidence type="ECO:0000256" key="7">
    <source>
        <dbReference type="ARBA" id="ARBA00023136"/>
    </source>
</evidence>
<proteinExistence type="inferred from homology"/>
<feature type="transmembrane region" description="Helical" evidence="10">
    <location>
        <begin position="201"/>
        <end position="221"/>
    </location>
</feature>
<evidence type="ECO:0000256" key="4">
    <source>
        <dbReference type="ARBA" id="ARBA00022692"/>
    </source>
</evidence>
<dbReference type="InterPro" id="IPR003280">
    <property type="entry name" value="2pore_dom_K_chnl"/>
</dbReference>
<name>A0A444YHY3_ARAHY</name>
<keyword evidence="3" id="KW-0813">Transport</keyword>
<dbReference type="InterPro" id="IPR013099">
    <property type="entry name" value="K_chnl_dom"/>
</dbReference>
<accession>A0A444YHY3</accession>
<dbReference type="SUPFAM" id="SSF81324">
    <property type="entry name" value="Voltage-gated potassium channels"/>
    <property type="match status" value="2"/>
</dbReference>
<keyword evidence="5 10" id="KW-1133">Transmembrane helix</keyword>
<feature type="transmembrane region" description="Helical" evidence="10">
    <location>
        <begin position="256"/>
        <end position="274"/>
    </location>
</feature>
<dbReference type="GO" id="GO:0005774">
    <property type="term" value="C:vacuolar membrane"/>
    <property type="evidence" value="ECO:0007669"/>
    <property type="project" value="UniProtKB-ARBA"/>
</dbReference>
<feature type="transmembrane region" description="Helical" evidence="10">
    <location>
        <begin position="315"/>
        <end position="338"/>
    </location>
</feature>
<evidence type="ECO:0000313" key="13">
    <source>
        <dbReference type="Proteomes" id="UP000289738"/>
    </source>
</evidence>
<dbReference type="Pfam" id="PF07885">
    <property type="entry name" value="Ion_trans_2"/>
    <property type="match status" value="2"/>
</dbReference>
<evidence type="ECO:0000313" key="12">
    <source>
        <dbReference type="EMBL" id="RYR01570.1"/>
    </source>
</evidence>
<keyword evidence="7 10" id="KW-0472">Membrane</keyword>
<comment type="subcellular location">
    <subcellularLocation>
        <location evidence="1">Membrane</location>
        <topology evidence="1">Multi-pass membrane protein</topology>
    </subcellularLocation>
</comment>
<gene>
    <name evidence="12" type="ORF">Ahy_B06g080459</name>
</gene>
<evidence type="ECO:0000256" key="3">
    <source>
        <dbReference type="ARBA" id="ARBA00022448"/>
    </source>
</evidence>
<evidence type="ECO:0000259" key="11">
    <source>
        <dbReference type="Pfam" id="PF07885"/>
    </source>
</evidence>
<evidence type="ECO:0000256" key="2">
    <source>
        <dbReference type="ARBA" id="ARBA00010159"/>
    </source>
</evidence>
<feature type="transmembrane region" description="Helical" evidence="10">
    <location>
        <begin position="167"/>
        <end position="189"/>
    </location>
</feature>
<dbReference type="GO" id="GO:0030322">
    <property type="term" value="P:stabilization of membrane potential"/>
    <property type="evidence" value="ECO:0007669"/>
    <property type="project" value="TreeGrafter"/>
</dbReference>
<sequence>MAQLLNLPSSSASLVVCLSGSAVPSVSGSTFFFSVSPPHWLSGTRSGPAFFFCVPLLRSSSGTSALLVLSSSSAIRPSVPALQSSAFRLRLAILLRWGHDTSDPRLSPNPPSTPPSTREDDNSDPPLSPKKKCTVLPLVWLLICFSFGGLVYKFGKFRDKSNKCNCIKKFVVIVDAVYFIVVTLSTIGYGDITPISEAGKVLTMILALFCPVVSAILEGYLKCLLRKLEKCLVKKLEGGMLDCLVVNHKIVYCLKFFLALLAGPFVFGIGAFIVHRSEGMSWLDSFYFSVISITTVGYGDYSFRTTIGKCVTCIWFLFSSVIYSFAISFLISCILMPITPQNE</sequence>
<dbReference type="PRINTS" id="PR01333">
    <property type="entry name" value="2POREKCHANEL"/>
</dbReference>
<evidence type="ECO:0000256" key="8">
    <source>
        <dbReference type="ARBA" id="ARBA00023303"/>
    </source>
</evidence>
<feature type="domain" description="Potassium channel" evidence="11">
    <location>
        <begin position="140"/>
        <end position="209"/>
    </location>
</feature>
<feature type="transmembrane region" description="Helical" evidence="10">
    <location>
        <begin position="135"/>
        <end position="155"/>
    </location>
</feature>
<feature type="domain" description="Potassium channel" evidence="11">
    <location>
        <begin position="268"/>
        <end position="333"/>
    </location>
</feature>
<evidence type="ECO:0000256" key="1">
    <source>
        <dbReference type="ARBA" id="ARBA00004141"/>
    </source>
</evidence>
<organism evidence="12 13">
    <name type="scientific">Arachis hypogaea</name>
    <name type="common">Peanut</name>
    <dbReference type="NCBI Taxonomy" id="3818"/>
    <lineage>
        <taxon>Eukaryota</taxon>
        <taxon>Viridiplantae</taxon>
        <taxon>Streptophyta</taxon>
        <taxon>Embryophyta</taxon>
        <taxon>Tracheophyta</taxon>
        <taxon>Spermatophyta</taxon>
        <taxon>Magnoliopsida</taxon>
        <taxon>eudicotyledons</taxon>
        <taxon>Gunneridae</taxon>
        <taxon>Pentapetalae</taxon>
        <taxon>rosids</taxon>
        <taxon>fabids</taxon>
        <taxon>Fabales</taxon>
        <taxon>Fabaceae</taxon>
        <taxon>Papilionoideae</taxon>
        <taxon>50 kb inversion clade</taxon>
        <taxon>dalbergioids sensu lato</taxon>
        <taxon>Dalbergieae</taxon>
        <taxon>Pterocarpus clade</taxon>
        <taxon>Arachis</taxon>
    </lineage>
</organism>
<dbReference type="Gene3D" id="1.10.287.70">
    <property type="match status" value="2"/>
</dbReference>
<comment type="similarity">
    <text evidence="2">Belongs to the two pore domain potassium channel (TC 1.A.1.7) family.</text>
</comment>
<evidence type="ECO:0000256" key="9">
    <source>
        <dbReference type="SAM" id="MobiDB-lite"/>
    </source>
</evidence>
<dbReference type="PANTHER" id="PTHR11003">
    <property type="entry name" value="POTASSIUM CHANNEL, SUBFAMILY K"/>
    <property type="match status" value="1"/>
</dbReference>
<dbReference type="GO" id="GO:0022841">
    <property type="term" value="F:potassium ion leak channel activity"/>
    <property type="evidence" value="ECO:0007669"/>
    <property type="project" value="TreeGrafter"/>
</dbReference>
<protein>
    <recommendedName>
        <fullName evidence="11">Potassium channel domain-containing protein</fullName>
    </recommendedName>
</protein>
<keyword evidence="8" id="KW-0407">Ion channel</keyword>
<evidence type="ECO:0000256" key="6">
    <source>
        <dbReference type="ARBA" id="ARBA00023065"/>
    </source>
</evidence>
<keyword evidence="6" id="KW-0406">Ion transport</keyword>
<dbReference type="GO" id="GO:0015271">
    <property type="term" value="F:outward rectifier potassium channel activity"/>
    <property type="evidence" value="ECO:0007669"/>
    <property type="project" value="TreeGrafter"/>
</dbReference>
<dbReference type="AlphaFoldDB" id="A0A444YHY3"/>
<evidence type="ECO:0000256" key="5">
    <source>
        <dbReference type="ARBA" id="ARBA00022989"/>
    </source>
</evidence>
<dbReference type="EMBL" id="SDMP01000016">
    <property type="protein sequence ID" value="RYR01570.1"/>
    <property type="molecule type" value="Genomic_DNA"/>
</dbReference>
<dbReference type="GO" id="GO:0005886">
    <property type="term" value="C:plasma membrane"/>
    <property type="evidence" value="ECO:0007669"/>
    <property type="project" value="TreeGrafter"/>
</dbReference>
<feature type="transmembrane region" description="Helical" evidence="10">
    <location>
        <begin position="286"/>
        <end position="303"/>
    </location>
</feature>
<reference evidence="12 13" key="1">
    <citation type="submission" date="2019-01" db="EMBL/GenBank/DDBJ databases">
        <title>Sequencing of cultivated peanut Arachis hypogaea provides insights into genome evolution and oil improvement.</title>
        <authorList>
            <person name="Chen X."/>
        </authorList>
    </citation>
    <scope>NUCLEOTIDE SEQUENCE [LARGE SCALE GENOMIC DNA]</scope>
    <source>
        <strain evidence="13">cv. Fuhuasheng</strain>
        <tissue evidence="12">Leaves</tissue>
    </source>
</reference>
<dbReference type="STRING" id="3818.A0A444YHY3"/>
<evidence type="ECO:0000256" key="10">
    <source>
        <dbReference type="SAM" id="Phobius"/>
    </source>
</evidence>
<dbReference type="PANTHER" id="PTHR11003:SF291">
    <property type="entry name" value="IP11374P"/>
    <property type="match status" value="1"/>
</dbReference>
<feature type="region of interest" description="Disordered" evidence="9">
    <location>
        <begin position="102"/>
        <end position="128"/>
    </location>
</feature>
<keyword evidence="13" id="KW-1185">Reference proteome</keyword>
<keyword evidence="4 10" id="KW-0812">Transmembrane</keyword>